<sequence>MSILSRRQWLGGLALLPAALSSTMAAAQPAGWPDRPLRLVVPFPAGTTTDTLGRLLGNFLSVRLGQPVVVENRSGAGGGVGAASVARSAPDGYTLILGTSGTHAVNASLVRDLGYDPVRDFAPVGAFVQTPVVLGMRPDLGASSVAELVALAKQRNLTFASAGIGTTGHLSQALFDLRGGVTSTHVPYRDGGRAVTDLISGQVDAMFYHPLGFLPHIQAGTIRPLAVTGRARSPVLPEVPVMAEAGLTEFIVEGWWAVYAPAGTPAPIVARLNTLVNGALTDPDTLAALNRQGVQATGGTAEALGDLTRNEVASWRDVVRAAGITAD</sequence>
<dbReference type="InterPro" id="IPR006311">
    <property type="entry name" value="TAT_signal"/>
</dbReference>
<dbReference type="PANTHER" id="PTHR42928">
    <property type="entry name" value="TRICARBOXYLATE-BINDING PROTEIN"/>
    <property type="match status" value="1"/>
</dbReference>
<evidence type="ECO:0000313" key="4">
    <source>
        <dbReference type="Proteomes" id="UP000766336"/>
    </source>
</evidence>
<comment type="caution">
    <text evidence="3">The sequence shown here is derived from an EMBL/GenBank/DDBJ whole genome shotgun (WGS) entry which is preliminary data.</text>
</comment>
<accession>A0ABS5QJ98</accession>
<dbReference type="InterPro" id="IPR005064">
    <property type="entry name" value="BUG"/>
</dbReference>
<reference evidence="3 4" key="1">
    <citation type="submission" date="2021-05" db="EMBL/GenBank/DDBJ databases">
        <title>Roseococcus sp. XZZS9, whole genome shotgun sequencing project.</title>
        <authorList>
            <person name="Zhao G."/>
            <person name="Shen L."/>
        </authorList>
    </citation>
    <scope>NUCLEOTIDE SEQUENCE [LARGE SCALE GENOMIC DNA]</scope>
    <source>
        <strain evidence="3 4">XZZS9</strain>
    </source>
</reference>
<gene>
    <name evidence="3" type="ORF">KHU32_22695</name>
</gene>
<dbReference type="Gene3D" id="3.40.190.10">
    <property type="entry name" value="Periplasmic binding protein-like II"/>
    <property type="match status" value="1"/>
</dbReference>
<dbReference type="RefSeq" id="WP_213672469.1">
    <property type="nucleotide sequence ID" value="NZ_JAHCDA010000006.1"/>
</dbReference>
<dbReference type="Pfam" id="PF03401">
    <property type="entry name" value="TctC"/>
    <property type="match status" value="1"/>
</dbReference>
<name>A0ABS5QJ98_9PROT</name>
<organism evidence="3 4">
    <name type="scientific">Roseococcus pinisoli</name>
    <dbReference type="NCBI Taxonomy" id="2835040"/>
    <lineage>
        <taxon>Bacteria</taxon>
        <taxon>Pseudomonadati</taxon>
        <taxon>Pseudomonadota</taxon>
        <taxon>Alphaproteobacteria</taxon>
        <taxon>Acetobacterales</taxon>
        <taxon>Roseomonadaceae</taxon>
        <taxon>Roseococcus</taxon>
    </lineage>
</organism>
<dbReference type="Gene3D" id="3.40.190.150">
    <property type="entry name" value="Bordetella uptake gene, domain 1"/>
    <property type="match status" value="1"/>
</dbReference>
<proteinExistence type="inferred from homology"/>
<evidence type="ECO:0000256" key="2">
    <source>
        <dbReference type="SAM" id="SignalP"/>
    </source>
</evidence>
<feature type="signal peptide" evidence="2">
    <location>
        <begin position="1"/>
        <end position="27"/>
    </location>
</feature>
<comment type="similarity">
    <text evidence="1">Belongs to the UPF0065 (bug) family.</text>
</comment>
<dbReference type="InterPro" id="IPR042100">
    <property type="entry name" value="Bug_dom1"/>
</dbReference>
<keyword evidence="2" id="KW-0732">Signal</keyword>
<dbReference type="PIRSF" id="PIRSF017082">
    <property type="entry name" value="YflP"/>
    <property type="match status" value="1"/>
</dbReference>
<evidence type="ECO:0000256" key="1">
    <source>
        <dbReference type="ARBA" id="ARBA00006987"/>
    </source>
</evidence>
<dbReference type="PROSITE" id="PS51318">
    <property type="entry name" value="TAT"/>
    <property type="match status" value="1"/>
</dbReference>
<evidence type="ECO:0000313" key="3">
    <source>
        <dbReference type="EMBL" id="MBS7813766.1"/>
    </source>
</evidence>
<keyword evidence="4" id="KW-1185">Reference proteome</keyword>
<dbReference type="SUPFAM" id="SSF53850">
    <property type="entry name" value="Periplasmic binding protein-like II"/>
    <property type="match status" value="1"/>
</dbReference>
<dbReference type="Proteomes" id="UP000766336">
    <property type="component" value="Unassembled WGS sequence"/>
</dbReference>
<feature type="chain" id="PRO_5045953852" evidence="2">
    <location>
        <begin position="28"/>
        <end position="327"/>
    </location>
</feature>
<protein>
    <submittedName>
        <fullName evidence="3">Tripartite tricarboxylate transporter substrate binding protein</fullName>
    </submittedName>
</protein>
<dbReference type="EMBL" id="JAHCDA010000006">
    <property type="protein sequence ID" value="MBS7813766.1"/>
    <property type="molecule type" value="Genomic_DNA"/>
</dbReference>
<dbReference type="PANTHER" id="PTHR42928:SF5">
    <property type="entry name" value="BLR1237 PROTEIN"/>
    <property type="match status" value="1"/>
</dbReference>